<dbReference type="RefSeq" id="WP_182809212.1">
    <property type="nucleotide sequence ID" value="NZ_JACJFM010000015.1"/>
</dbReference>
<protein>
    <submittedName>
        <fullName evidence="2">YaaR family protein</fullName>
    </submittedName>
</protein>
<organism evidence="2 3">
    <name type="scientific">Oceanospirillum sediminis</name>
    <dbReference type="NCBI Taxonomy" id="2760088"/>
    <lineage>
        <taxon>Bacteria</taxon>
        <taxon>Pseudomonadati</taxon>
        <taxon>Pseudomonadota</taxon>
        <taxon>Gammaproteobacteria</taxon>
        <taxon>Oceanospirillales</taxon>
        <taxon>Oceanospirillaceae</taxon>
        <taxon>Oceanospirillum</taxon>
    </lineage>
</organism>
<gene>
    <name evidence="2" type="ORF">H4O21_12515</name>
</gene>
<proteinExistence type="predicted"/>
<name>A0A839IR84_9GAMM</name>
<comment type="caution">
    <text evidence="2">The sequence shown here is derived from an EMBL/GenBank/DDBJ whole genome shotgun (WGS) entry which is preliminary data.</text>
</comment>
<keyword evidence="3" id="KW-1185">Reference proteome</keyword>
<evidence type="ECO:0000256" key="1">
    <source>
        <dbReference type="SAM" id="MobiDB-lite"/>
    </source>
</evidence>
<dbReference type="SUPFAM" id="SSF158397">
    <property type="entry name" value="TM1646-like"/>
    <property type="match status" value="1"/>
</dbReference>
<evidence type="ECO:0000313" key="3">
    <source>
        <dbReference type="Proteomes" id="UP000565262"/>
    </source>
</evidence>
<dbReference type="InterPro" id="IPR024042">
    <property type="entry name" value="TM1646-like_dom_sf"/>
</dbReference>
<dbReference type="EMBL" id="JACJFM010000015">
    <property type="protein sequence ID" value="MBB1487431.1"/>
    <property type="molecule type" value="Genomic_DNA"/>
</dbReference>
<dbReference type="Gene3D" id="1.20.120.490">
    <property type="entry name" value="Hypothetical protein TM1646-like domain"/>
    <property type="match status" value="1"/>
</dbReference>
<accession>A0A839IR84</accession>
<dbReference type="Proteomes" id="UP000565262">
    <property type="component" value="Unassembled WGS sequence"/>
</dbReference>
<reference evidence="2 3" key="1">
    <citation type="submission" date="2020-08" db="EMBL/GenBank/DDBJ databases">
        <title>Oceanospirillum sp. nov. isolated from marine sediment.</title>
        <authorList>
            <person name="Ji X."/>
        </authorList>
    </citation>
    <scope>NUCLEOTIDE SEQUENCE [LARGE SCALE GENOMIC DNA]</scope>
    <source>
        <strain evidence="2 3">D5</strain>
    </source>
</reference>
<dbReference type="InterPro" id="IPR005585">
    <property type="entry name" value="DUF327"/>
</dbReference>
<evidence type="ECO:0000313" key="2">
    <source>
        <dbReference type="EMBL" id="MBB1487431.1"/>
    </source>
</evidence>
<dbReference type="AlphaFoldDB" id="A0A839IR84"/>
<feature type="region of interest" description="Disordered" evidence="1">
    <location>
        <begin position="1"/>
        <end position="20"/>
    </location>
</feature>
<dbReference type="Pfam" id="PF03885">
    <property type="entry name" value="DUF327"/>
    <property type="match status" value="1"/>
</dbReference>
<sequence>MLNVSDKLKSSRPGGGLRRGKTAIAGAATTGLSFTDHLDSQVEEAGRPSLNQKLTHMRIALDDAGNVLEKNPTLGNLEVYKTLLSNLIAAATRGAYDVQGIGAGWTASEKHHVVKLIDQEAEELLQLVMSEQRDNLKIAGKLVQIKGLVIDLTS</sequence>